<dbReference type="GeneID" id="25903548"/>
<accession>A0A0L0G931</accession>
<dbReference type="PANTHER" id="PTHR43270">
    <property type="entry name" value="BETA-ALA-HIS DIPEPTIDASE"/>
    <property type="match status" value="1"/>
</dbReference>
<dbReference type="Gene3D" id="3.40.630.10">
    <property type="entry name" value="Zn peptidases"/>
    <property type="match status" value="1"/>
</dbReference>
<sequence>MQTEGLLGALSSFIAIPSVSGDPACKDHCWNASKFLSARLEAIGASVKLATAVEGQNPVVLARLGEDKSKPTVVVYGHYDVQPARHKYWKTDPWVATSIDGYIYGRGTTDDKGPILATIFAVQQLVEENALSVNMVFIYEGDQERSEGSSAGLLEV</sequence>
<dbReference type="GO" id="GO:0046872">
    <property type="term" value="F:metal ion binding"/>
    <property type="evidence" value="ECO:0007669"/>
    <property type="project" value="UniProtKB-KW"/>
</dbReference>
<proteinExistence type="predicted"/>
<feature type="signal peptide" evidence="4">
    <location>
        <begin position="1"/>
        <end position="21"/>
    </location>
</feature>
<dbReference type="OrthoDB" id="2920329at2759"/>
<keyword evidence="6" id="KW-1185">Reference proteome</keyword>
<evidence type="ECO:0008006" key="7">
    <source>
        <dbReference type="Google" id="ProtNLM"/>
    </source>
</evidence>
<organism evidence="5 6">
    <name type="scientific">Sphaeroforma arctica JP610</name>
    <dbReference type="NCBI Taxonomy" id="667725"/>
    <lineage>
        <taxon>Eukaryota</taxon>
        <taxon>Ichthyosporea</taxon>
        <taxon>Ichthyophonida</taxon>
        <taxon>Sphaeroforma</taxon>
    </lineage>
</organism>
<reference evidence="5 6" key="1">
    <citation type="submission" date="2011-02" db="EMBL/GenBank/DDBJ databases">
        <title>The Genome Sequence of Sphaeroforma arctica JP610.</title>
        <authorList>
            <consortium name="The Broad Institute Genome Sequencing Platform"/>
            <person name="Russ C."/>
            <person name="Cuomo C."/>
            <person name="Young S.K."/>
            <person name="Zeng Q."/>
            <person name="Gargeya S."/>
            <person name="Alvarado L."/>
            <person name="Berlin A."/>
            <person name="Chapman S.B."/>
            <person name="Chen Z."/>
            <person name="Freedman E."/>
            <person name="Gellesch M."/>
            <person name="Goldberg J."/>
            <person name="Griggs A."/>
            <person name="Gujja S."/>
            <person name="Heilman E."/>
            <person name="Heiman D."/>
            <person name="Howarth C."/>
            <person name="Mehta T."/>
            <person name="Neiman D."/>
            <person name="Pearson M."/>
            <person name="Roberts A."/>
            <person name="Saif S."/>
            <person name="Shea T."/>
            <person name="Shenoy N."/>
            <person name="Sisk P."/>
            <person name="Stolte C."/>
            <person name="Sykes S."/>
            <person name="White J."/>
            <person name="Yandava C."/>
            <person name="Burger G."/>
            <person name="Gray M.W."/>
            <person name="Holland P.W.H."/>
            <person name="King N."/>
            <person name="Lang F.B.F."/>
            <person name="Roger A.J."/>
            <person name="Ruiz-Trillo I."/>
            <person name="Haas B."/>
            <person name="Nusbaum C."/>
            <person name="Birren B."/>
        </authorList>
    </citation>
    <scope>NUCLEOTIDE SEQUENCE [LARGE SCALE GENOMIC DNA]</scope>
    <source>
        <strain evidence="5 6">JP610</strain>
    </source>
</reference>
<keyword evidence="1" id="KW-0645">Protease</keyword>
<dbReference type="GO" id="GO:0008233">
    <property type="term" value="F:peptidase activity"/>
    <property type="evidence" value="ECO:0007669"/>
    <property type="project" value="UniProtKB-KW"/>
</dbReference>
<keyword evidence="2" id="KW-0479">Metal-binding</keyword>
<dbReference type="Pfam" id="PF01546">
    <property type="entry name" value="Peptidase_M20"/>
    <property type="match status" value="1"/>
</dbReference>
<keyword evidence="3" id="KW-0378">Hydrolase</keyword>
<evidence type="ECO:0000256" key="3">
    <source>
        <dbReference type="ARBA" id="ARBA00022801"/>
    </source>
</evidence>
<dbReference type="PANTHER" id="PTHR43270:SF8">
    <property type="entry name" value="DI- AND TRIPEPTIDASE DUG2-RELATED"/>
    <property type="match status" value="1"/>
</dbReference>
<dbReference type="eggNOG" id="KOG2276">
    <property type="taxonomic scope" value="Eukaryota"/>
</dbReference>
<gene>
    <name evidence="5" type="ORF">SARC_03044</name>
</gene>
<protein>
    <recommendedName>
        <fullName evidence="7">Peptidase M20 dimerisation domain-containing protein</fullName>
    </recommendedName>
</protein>
<keyword evidence="4" id="KW-0732">Signal</keyword>
<evidence type="ECO:0000313" key="5">
    <source>
        <dbReference type="EMBL" id="KNC84753.1"/>
    </source>
</evidence>
<dbReference type="AlphaFoldDB" id="A0A0L0G931"/>
<dbReference type="SUPFAM" id="SSF53187">
    <property type="entry name" value="Zn-dependent exopeptidases"/>
    <property type="match status" value="1"/>
</dbReference>
<dbReference type="EMBL" id="KQ241743">
    <property type="protein sequence ID" value="KNC84753.1"/>
    <property type="molecule type" value="Genomic_DNA"/>
</dbReference>
<dbReference type="GO" id="GO:0006751">
    <property type="term" value="P:glutathione catabolic process"/>
    <property type="evidence" value="ECO:0007669"/>
    <property type="project" value="TreeGrafter"/>
</dbReference>
<name>A0A0L0G931_9EUKA</name>
<evidence type="ECO:0000313" key="6">
    <source>
        <dbReference type="Proteomes" id="UP000054560"/>
    </source>
</evidence>
<dbReference type="RefSeq" id="XP_014158655.1">
    <property type="nucleotide sequence ID" value="XM_014303180.1"/>
</dbReference>
<dbReference type="InterPro" id="IPR002933">
    <property type="entry name" value="Peptidase_M20"/>
</dbReference>
<evidence type="ECO:0000256" key="2">
    <source>
        <dbReference type="ARBA" id="ARBA00022723"/>
    </source>
</evidence>
<evidence type="ECO:0000256" key="1">
    <source>
        <dbReference type="ARBA" id="ARBA00022670"/>
    </source>
</evidence>
<dbReference type="GO" id="GO:0006508">
    <property type="term" value="P:proteolysis"/>
    <property type="evidence" value="ECO:0007669"/>
    <property type="project" value="UniProtKB-KW"/>
</dbReference>
<dbReference type="InterPro" id="IPR051458">
    <property type="entry name" value="Cyt/Met_Dipeptidase"/>
</dbReference>
<feature type="chain" id="PRO_5005539112" description="Peptidase M20 dimerisation domain-containing protein" evidence="4">
    <location>
        <begin position="22"/>
        <end position="156"/>
    </location>
</feature>
<dbReference type="Proteomes" id="UP000054560">
    <property type="component" value="Unassembled WGS sequence"/>
</dbReference>
<dbReference type="STRING" id="667725.A0A0L0G931"/>
<evidence type="ECO:0000256" key="4">
    <source>
        <dbReference type="SAM" id="SignalP"/>
    </source>
</evidence>